<gene>
    <name evidence="10" type="ORF">SNE40_020509</name>
</gene>
<dbReference type="PANTHER" id="PTHR14647:SF87">
    <property type="entry name" value="PUTATIVE-RELATED"/>
    <property type="match status" value="1"/>
</dbReference>
<evidence type="ECO:0000256" key="4">
    <source>
        <dbReference type="ARBA" id="ARBA00022692"/>
    </source>
</evidence>
<dbReference type="GO" id="GO:0000139">
    <property type="term" value="C:Golgi membrane"/>
    <property type="evidence" value="ECO:0007669"/>
    <property type="project" value="UniProtKB-SubCell"/>
</dbReference>
<keyword evidence="11" id="KW-1185">Reference proteome</keyword>
<keyword evidence="4" id="KW-0812">Transmembrane</keyword>
<organism evidence="10 11">
    <name type="scientific">Patella caerulea</name>
    <name type="common">Rayed Mediterranean limpet</name>
    <dbReference type="NCBI Taxonomy" id="87958"/>
    <lineage>
        <taxon>Eukaryota</taxon>
        <taxon>Metazoa</taxon>
        <taxon>Spiralia</taxon>
        <taxon>Lophotrochozoa</taxon>
        <taxon>Mollusca</taxon>
        <taxon>Gastropoda</taxon>
        <taxon>Patellogastropoda</taxon>
        <taxon>Patelloidea</taxon>
        <taxon>Patellidae</taxon>
        <taxon>Patella</taxon>
    </lineage>
</organism>
<dbReference type="Gene3D" id="3.40.50.300">
    <property type="entry name" value="P-loop containing nucleotide triphosphate hydrolases"/>
    <property type="match status" value="1"/>
</dbReference>
<dbReference type="EMBL" id="JAZGQO010000015">
    <property type="protein sequence ID" value="KAK6169456.1"/>
    <property type="molecule type" value="Genomic_DNA"/>
</dbReference>
<dbReference type="InterPro" id="IPR027417">
    <property type="entry name" value="P-loop_NTPase"/>
</dbReference>
<comment type="similarity">
    <text evidence="2">Belongs to the galactose-3-O-sulfotransferase family.</text>
</comment>
<evidence type="ECO:0000256" key="8">
    <source>
        <dbReference type="ARBA" id="ARBA00023136"/>
    </source>
</evidence>
<keyword evidence="7" id="KW-0333">Golgi apparatus</keyword>
<dbReference type="Proteomes" id="UP001347796">
    <property type="component" value="Unassembled WGS sequence"/>
</dbReference>
<evidence type="ECO:0000256" key="1">
    <source>
        <dbReference type="ARBA" id="ARBA00004323"/>
    </source>
</evidence>
<keyword evidence="9" id="KW-0325">Glycoprotein</keyword>
<comment type="caution">
    <text evidence="10">The sequence shown here is derived from an EMBL/GenBank/DDBJ whole genome shotgun (WGS) entry which is preliminary data.</text>
</comment>
<comment type="subcellular location">
    <subcellularLocation>
        <location evidence="1">Golgi apparatus membrane</location>
        <topology evidence="1">Single-pass type II membrane protein</topology>
    </subcellularLocation>
</comment>
<dbReference type="Pfam" id="PF06990">
    <property type="entry name" value="Gal-3-0_sulfotr"/>
    <property type="match status" value="1"/>
</dbReference>
<evidence type="ECO:0000313" key="11">
    <source>
        <dbReference type="Proteomes" id="UP001347796"/>
    </source>
</evidence>
<reference evidence="10 11" key="1">
    <citation type="submission" date="2024-01" db="EMBL/GenBank/DDBJ databases">
        <title>The genome of the rayed Mediterranean limpet Patella caerulea (Linnaeus, 1758).</title>
        <authorList>
            <person name="Anh-Thu Weber A."/>
            <person name="Halstead-Nussloch G."/>
        </authorList>
    </citation>
    <scope>NUCLEOTIDE SEQUENCE [LARGE SCALE GENOMIC DNA]</scope>
    <source>
        <strain evidence="10">AATW-2023a</strain>
        <tissue evidence="10">Whole specimen</tissue>
    </source>
</reference>
<keyword evidence="3" id="KW-0808">Transferase</keyword>
<name>A0AAN8G7N5_PATCE</name>
<dbReference type="InterPro" id="IPR009729">
    <property type="entry name" value="Gal-3-0_sulfotransfrase"/>
</dbReference>
<proteinExistence type="inferred from homology"/>
<sequence length="362" mass="42612">MLLSGFFFYTNYYQISSTIKSRKLTSGFGYCPKVKKIAFLKVHKAGSTSVSNILQRFALHNDLNLLLPDKNQTSKRFMFHVIGRDYSQTIPAPRGQHYDILCNHVVYNREQFKNWFDPDTKYIAIVRDPVDRFLSAAYYYGVLSKNKVNEHGIETESLQLENYLLERARNGSNTADPLNQAVDFGVHPRNQTKSFMSNYLDIIKDDFSLVLIMEYFDESLVLMRRLFCWELQDIIYLKLNINKRHLSLTLTEDSIKLLKYLQSAEQMIYELFLDRFWQQMLHEGPGVFDEVQHLKNVLSRISRYCYLGVFSSDLVVETSEWNNIFSISADDCRMMMSPEIAMNKELIARQWQKYYKSLKKKI</sequence>
<evidence type="ECO:0000256" key="9">
    <source>
        <dbReference type="ARBA" id="ARBA00023180"/>
    </source>
</evidence>
<evidence type="ECO:0000313" key="10">
    <source>
        <dbReference type="EMBL" id="KAK6169456.1"/>
    </source>
</evidence>
<dbReference type="GO" id="GO:0009247">
    <property type="term" value="P:glycolipid biosynthetic process"/>
    <property type="evidence" value="ECO:0007669"/>
    <property type="project" value="InterPro"/>
</dbReference>
<dbReference type="SUPFAM" id="SSF52540">
    <property type="entry name" value="P-loop containing nucleoside triphosphate hydrolases"/>
    <property type="match status" value="1"/>
</dbReference>
<dbReference type="AlphaFoldDB" id="A0AAN8G7N5"/>
<evidence type="ECO:0000256" key="6">
    <source>
        <dbReference type="ARBA" id="ARBA00022989"/>
    </source>
</evidence>
<evidence type="ECO:0000256" key="2">
    <source>
        <dbReference type="ARBA" id="ARBA00008124"/>
    </source>
</evidence>
<dbReference type="PANTHER" id="PTHR14647">
    <property type="entry name" value="GALACTOSE-3-O-SULFOTRANSFERASE"/>
    <property type="match status" value="1"/>
</dbReference>
<keyword evidence="5" id="KW-0735">Signal-anchor</keyword>
<dbReference type="GO" id="GO:0001733">
    <property type="term" value="F:galactosylceramide sulfotransferase activity"/>
    <property type="evidence" value="ECO:0007669"/>
    <property type="project" value="InterPro"/>
</dbReference>
<keyword evidence="8" id="KW-0472">Membrane</keyword>
<protein>
    <submittedName>
        <fullName evidence="10">Uncharacterized protein</fullName>
    </submittedName>
</protein>
<keyword evidence="6" id="KW-1133">Transmembrane helix</keyword>
<evidence type="ECO:0000256" key="3">
    <source>
        <dbReference type="ARBA" id="ARBA00022679"/>
    </source>
</evidence>
<evidence type="ECO:0000256" key="7">
    <source>
        <dbReference type="ARBA" id="ARBA00023034"/>
    </source>
</evidence>
<accession>A0AAN8G7N5</accession>
<evidence type="ECO:0000256" key="5">
    <source>
        <dbReference type="ARBA" id="ARBA00022968"/>
    </source>
</evidence>